<evidence type="ECO:0000256" key="1">
    <source>
        <dbReference type="SAM" id="SignalP"/>
    </source>
</evidence>
<dbReference type="EMBL" id="GIKN01002351">
    <property type="protein sequence ID" value="NIE44624.1"/>
    <property type="molecule type" value="Transcribed_RNA"/>
</dbReference>
<feature type="signal peptide" evidence="1">
    <location>
        <begin position="1"/>
        <end position="18"/>
    </location>
</feature>
<reference evidence="2" key="1">
    <citation type="submission" date="2020-03" db="EMBL/GenBank/DDBJ databases">
        <title>A transcriptome and proteome of the tick Rhipicephalus microplus shaped by the genetic composition of its hosts and developmental stage.</title>
        <authorList>
            <person name="Garcia G.R."/>
            <person name="Ribeiro J.M.C."/>
            <person name="Maruyama S.R."/>
            <person name="Gardinasse L.G."/>
            <person name="Nelson K."/>
            <person name="Ferreira B.R."/>
            <person name="Andrade T.G."/>
            <person name="Santos I.K.F.M."/>
        </authorList>
    </citation>
    <scope>NUCLEOTIDE SEQUENCE</scope>
    <source>
        <strain evidence="2">NSGR</strain>
        <tissue evidence="2">Salivary glands</tissue>
    </source>
</reference>
<protein>
    <submittedName>
        <fullName evidence="2">Uncharacterized protein</fullName>
    </submittedName>
</protein>
<accession>A0A6G5A0X7</accession>
<evidence type="ECO:0000313" key="2">
    <source>
        <dbReference type="EMBL" id="NIE44624.1"/>
    </source>
</evidence>
<sequence>MSILLSGMFFFTHTPSFTFLVGSEAGFTLQTDVYYAISHEYHDSFTHLKANFEHYRQWQQWLRKESVQNRTWSRKLSSLANSEATSNHMPTSAPWILGSQFQRNGYFQNFSIKPRWYSWNARNNHVCLVALETDKRTFLRWATKFQALLKPKLAPTNPFMSSL</sequence>
<proteinExistence type="predicted"/>
<dbReference type="AlphaFoldDB" id="A0A6G5A0X7"/>
<keyword evidence="1" id="KW-0732">Signal</keyword>
<name>A0A6G5A0X7_RHIMP</name>
<feature type="chain" id="PRO_5026020823" evidence="1">
    <location>
        <begin position="19"/>
        <end position="163"/>
    </location>
</feature>
<organism evidence="2">
    <name type="scientific">Rhipicephalus microplus</name>
    <name type="common">Cattle tick</name>
    <name type="synonym">Boophilus microplus</name>
    <dbReference type="NCBI Taxonomy" id="6941"/>
    <lineage>
        <taxon>Eukaryota</taxon>
        <taxon>Metazoa</taxon>
        <taxon>Ecdysozoa</taxon>
        <taxon>Arthropoda</taxon>
        <taxon>Chelicerata</taxon>
        <taxon>Arachnida</taxon>
        <taxon>Acari</taxon>
        <taxon>Parasitiformes</taxon>
        <taxon>Ixodida</taxon>
        <taxon>Ixodoidea</taxon>
        <taxon>Ixodidae</taxon>
        <taxon>Rhipicephalinae</taxon>
        <taxon>Rhipicephalus</taxon>
        <taxon>Boophilus</taxon>
    </lineage>
</organism>